<evidence type="ECO:0000256" key="1">
    <source>
        <dbReference type="ARBA" id="ARBA00001974"/>
    </source>
</evidence>
<comment type="cofactor">
    <cofactor evidence="1">
        <name>FAD</name>
        <dbReference type="ChEBI" id="CHEBI:57692"/>
    </cofactor>
</comment>
<dbReference type="Pfam" id="PF00732">
    <property type="entry name" value="GMC_oxred_N"/>
    <property type="match status" value="2"/>
</dbReference>
<accession>A0A8S1AMJ4</accession>
<name>A0A8S1AMJ4_ARCPL</name>
<organism evidence="8 9">
    <name type="scientific">Arctia plantaginis</name>
    <name type="common">Wood tiger moth</name>
    <name type="synonym">Phalaena plantaginis</name>
    <dbReference type="NCBI Taxonomy" id="874455"/>
    <lineage>
        <taxon>Eukaryota</taxon>
        <taxon>Metazoa</taxon>
        <taxon>Ecdysozoa</taxon>
        <taxon>Arthropoda</taxon>
        <taxon>Hexapoda</taxon>
        <taxon>Insecta</taxon>
        <taxon>Pterygota</taxon>
        <taxon>Neoptera</taxon>
        <taxon>Endopterygota</taxon>
        <taxon>Lepidoptera</taxon>
        <taxon>Glossata</taxon>
        <taxon>Ditrysia</taxon>
        <taxon>Noctuoidea</taxon>
        <taxon>Erebidae</taxon>
        <taxon>Arctiinae</taxon>
        <taxon>Arctia</taxon>
    </lineage>
</organism>
<keyword evidence="4 5" id="KW-0274">FAD</keyword>
<evidence type="ECO:0000313" key="9">
    <source>
        <dbReference type="Proteomes" id="UP000494256"/>
    </source>
</evidence>
<dbReference type="PROSITE" id="PS00624">
    <property type="entry name" value="GMC_OXRED_2"/>
    <property type="match status" value="2"/>
</dbReference>
<dbReference type="InterPro" id="IPR012132">
    <property type="entry name" value="GMC_OxRdtase"/>
</dbReference>
<evidence type="ECO:0000259" key="7">
    <source>
        <dbReference type="PROSITE" id="PS00624"/>
    </source>
</evidence>
<dbReference type="GO" id="GO:0016614">
    <property type="term" value="F:oxidoreductase activity, acting on CH-OH group of donors"/>
    <property type="evidence" value="ECO:0007669"/>
    <property type="project" value="InterPro"/>
</dbReference>
<sequence length="1225" mass="135381">MSWACDQALTANIVESYQVAGPLFVNALQSFLAAQCALVGDHLWPDDATQAVLNDPNYDFIVVGAGSAGSVVANRLSENPEWKVLLVEAGGNPTLSTENPHLFYNNMGTSLDWGYKTEPQDGACGGYKDKRCAWPRGKVLGGCSSINAMFYVRANKADYDQWAAEGNYGWSYDDVLPYFLKSENFHGHITEENKIYHSQNGPLHVQQENKPHPFENMILEAASELGLNNVSDINGASQMGVLVSHYTTKDNYRFSTARAFLSPAKSRKNLHVMKHAYVTQVLFKSGSNRVSGVLINKDGKNIIVNAKKEVILSGGSINSPQLLMLSGLGPKKHLEEKGIDVKADLAVGENLQDHVFAPLFYTMPGDKEITSLPNIAGTLMKYILEGTGPVKDLSPHRVIAFINTTDPLSSLPDIQFHYLVTPPGLSNMLDIFGKHGFNDDIHKKYLKMNEDKFIMLIYAVLLQPMSKGKILLKSKNPFDKPLIDPNYLKNPEDVASIIRACKQHIMKLGDTNSFQKTGFKLEWLDLDACKEFNTASDEHLECTIRQLTFSLYHPTSTVKMGPKDDPTAVVDPELRVYKVKGLRVVDASIMPNICVSNIISKMSWACDQALTSNIVNSYQTAGPLFVQTLQSFLAAQCALVGDHLWPDDATKAVLDDPNYDFIVVGAGSAGSVVANRLSENPEWKVLLVEAGGNPNIATEIPQLFFSNMGTSVDWDYHSQPQEGACRGYKKKGCAWPRGKLLGGSSSINGMFYVRGNRADYDEWAASGNNGWSYEDVLPYFLKIENFNGDVTHENEKYHNQNGPLNVVQGKPNPLENLIIQAAVELGIKNVTDINGDNQMGILVSHTNIKNNFRVSTARAYLSPIKERKNLHVMKHTYATQILFIPGSNTVSGILVNKYGKDITVNAKKEIILSGGSVNSPQLLMLSGIGPKKHLEDVGVTVIADLPVGENLQDHIFAPIFYSMPFDKDTTTPANIFGAFVKYILEGSGPLKNTSPNRVISFINTTDAKSSSPDIQFHYLFLPPDASNITDVYGKHGLGEEFHQKFLKMNEDKLFIAAYSVVLYPKSKGKILLASKNPFEKPLIYADYFKDPEDLACMVRAMKQHSLKLGDTKTFKSAGLNLDWVELDACKDIEKASDEHLECIARELTFSLYHPTSTVKMGPENDVTSVVDPELKVRKVNGLRVIDASIMPNIVRGNTNAASMMIGEKGADMIKHSWLNKEHTEL</sequence>
<dbReference type="PANTHER" id="PTHR11552">
    <property type="entry name" value="GLUCOSE-METHANOL-CHOLINE GMC OXIDOREDUCTASE"/>
    <property type="match status" value="1"/>
</dbReference>
<dbReference type="Gene3D" id="3.30.560.10">
    <property type="entry name" value="Glucose Oxidase, domain 3"/>
    <property type="match status" value="2"/>
</dbReference>
<dbReference type="Gene3D" id="3.50.50.60">
    <property type="entry name" value="FAD/NAD(P)-binding domain"/>
    <property type="match status" value="2"/>
</dbReference>
<reference evidence="8 9" key="1">
    <citation type="submission" date="2020-04" db="EMBL/GenBank/DDBJ databases">
        <authorList>
            <person name="Wallbank WR R."/>
            <person name="Pardo Diaz C."/>
            <person name="Kozak K."/>
            <person name="Martin S."/>
            <person name="Jiggins C."/>
            <person name="Moest M."/>
            <person name="Warren A I."/>
            <person name="Byers J.R.P. K."/>
            <person name="Montejo-Kovacevich G."/>
            <person name="Yen C E."/>
        </authorList>
    </citation>
    <scope>NUCLEOTIDE SEQUENCE [LARGE SCALE GENOMIC DNA]</scope>
</reference>
<evidence type="ECO:0000313" key="8">
    <source>
        <dbReference type="EMBL" id="CAB3246346.1"/>
    </source>
</evidence>
<dbReference type="SUPFAM" id="SSF54373">
    <property type="entry name" value="FAD-linked reductases, C-terminal domain"/>
    <property type="match status" value="2"/>
</dbReference>
<evidence type="ECO:0000256" key="4">
    <source>
        <dbReference type="ARBA" id="ARBA00022827"/>
    </source>
</evidence>
<feature type="domain" description="Glucose-methanol-choline oxidoreductase N-terminal" evidence="7">
    <location>
        <begin position="915"/>
        <end position="929"/>
    </location>
</feature>
<keyword evidence="3 5" id="KW-0285">Flavoprotein</keyword>
<evidence type="ECO:0000256" key="2">
    <source>
        <dbReference type="ARBA" id="ARBA00010790"/>
    </source>
</evidence>
<gene>
    <name evidence="8" type="ORF">APLA_LOCUS11481</name>
</gene>
<feature type="domain" description="Glucose-methanol-choline oxidoreductase N-terminal" evidence="6">
    <location>
        <begin position="738"/>
        <end position="761"/>
    </location>
</feature>
<dbReference type="PANTHER" id="PTHR11552:SF147">
    <property type="entry name" value="CHOLINE DEHYDROGENASE, MITOCHONDRIAL"/>
    <property type="match status" value="1"/>
</dbReference>
<dbReference type="Pfam" id="PF05199">
    <property type="entry name" value="GMC_oxred_C"/>
    <property type="match status" value="2"/>
</dbReference>
<dbReference type="InterPro" id="IPR036188">
    <property type="entry name" value="FAD/NAD-bd_sf"/>
</dbReference>
<dbReference type="OrthoDB" id="1740265at2759"/>
<feature type="domain" description="Glucose-methanol-choline oxidoreductase N-terminal" evidence="7">
    <location>
        <begin position="315"/>
        <end position="329"/>
    </location>
</feature>
<dbReference type="InterPro" id="IPR000172">
    <property type="entry name" value="GMC_OxRdtase_N"/>
</dbReference>
<dbReference type="PROSITE" id="PS00623">
    <property type="entry name" value="GMC_OXRED_1"/>
    <property type="match status" value="1"/>
</dbReference>
<dbReference type="AlphaFoldDB" id="A0A8S1AMJ4"/>
<proteinExistence type="inferred from homology"/>
<dbReference type="SUPFAM" id="SSF51905">
    <property type="entry name" value="FAD/NAD(P)-binding domain"/>
    <property type="match status" value="2"/>
</dbReference>
<comment type="caution">
    <text evidence="8">The sequence shown here is derived from an EMBL/GenBank/DDBJ whole genome shotgun (WGS) entry which is preliminary data.</text>
</comment>
<dbReference type="GO" id="GO:0050660">
    <property type="term" value="F:flavin adenine dinucleotide binding"/>
    <property type="evidence" value="ECO:0007669"/>
    <property type="project" value="InterPro"/>
</dbReference>
<dbReference type="EMBL" id="CADEBD010000327">
    <property type="protein sequence ID" value="CAB3246346.1"/>
    <property type="molecule type" value="Genomic_DNA"/>
</dbReference>
<evidence type="ECO:0000259" key="6">
    <source>
        <dbReference type="PROSITE" id="PS00623"/>
    </source>
</evidence>
<protein>
    <recommendedName>
        <fullName evidence="6 7">Glucose-methanol-choline oxidoreductase N-terminal domain-containing protein</fullName>
    </recommendedName>
</protein>
<dbReference type="Proteomes" id="UP000494256">
    <property type="component" value="Unassembled WGS sequence"/>
</dbReference>
<dbReference type="InterPro" id="IPR007867">
    <property type="entry name" value="GMC_OxRtase_C"/>
</dbReference>
<evidence type="ECO:0000256" key="3">
    <source>
        <dbReference type="ARBA" id="ARBA00022630"/>
    </source>
</evidence>
<comment type="similarity">
    <text evidence="2 5">Belongs to the GMC oxidoreductase family.</text>
</comment>
<evidence type="ECO:0000256" key="5">
    <source>
        <dbReference type="RuleBase" id="RU003968"/>
    </source>
</evidence>